<keyword evidence="6" id="KW-0862">Zinc</keyword>
<evidence type="ECO:0000256" key="6">
    <source>
        <dbReference type="ARBA" id="ARBA00022833"/>
    </source>
</evidence>
<dbReference type="Pfam" id="PF00623">
    <property type="entry name" value="RNA_pol_Rpb1_2"/>
    <property type="match status" value="1"/>
</dbReference>
<organism evidence="11 12">
    <name type="scientific">Caerostris extrusa</name>
    <name type="common">Bark spider</name>
    <name type="synonym">Caerostris bankana</name>
    <dbReference type="NCBI Taxonomy" id="172846"/>
    <lineage>
        <taxon>Eukaryota</taxon>
        <taxon>Metazoa</taxon>
        <taxon>Ecdysozoa</taxon>
        <taxon>Arthropoda</taxon>
        <taxon>Chelicerata</taxon>
        <taxon>Arachnida</taxon>
        <taxon>Araneae</taxon>
        <taxon>Araneomorphae</taxon>
        <taxon>Entelegynae</taxon>
        <taxon>Araneoidea</taxon>
        <taxon>Araneidae</taxon>
        <taxon>Caerostris</taxon>
    </lineage>
</organism>
<dbReference type="Pfam" id="PF04997">
    <property type="entry name" value="RNA_pol_Rpb1_1"/>
    <property type="match status" value="1"/>
</dbReference>
<name>A0AAV4XHD4_CAEEX</name>
<evidence type="ECO:0000256" key="3">
    <source>
        <dbReference type="ARBA" id="ARBA00022679"/>
    </source>
</evidence>
<dbReference type="GO" id="GO:0006351">
    <property type="term" value="P:DNA-templated transcription"/>
    <property type="evidence" value="ECO:0007669"/>
    <property type="project" value="InterPro"/>
</dbReference>
<dbReference type="InterPro" id="IPR006592">
    <property type="entry name" value="RNA_pol_N"/>
</dbReference>
<dbReference type="InterPro" id="IPR000722">
    <property type="entry name" value="RNA_pol_asu"/>
</dbReference>
<comment type="caution">
    <text evidence="11">The sequence shown here is derived from an EMBL/GenBank/DDBJ whole genome shotgun (WGS) entry which is preliminary data.</text>
</comment>
<dbReference type="PANTHER" id="PTHR48446">
    <property type="entry name" value="DNA-DIRECTED RNA POLYMERASE SUBUNIT BETA' N-TERMINAL SECTION"/>
    <property type="match status" value="1"/>
</dbReference>
<gene>
    <name evidence="11" type="primary">POLR3A</name>
    <name evidence="11" type="ORF">CEXT_777631</name>
</gene>
<reference evidence="11 12" key="1">
    <citation type="submission" date="2021-06" db="EMBL/GenBank/DDBJ databases">
        <title>Caerostris extrusa draft genome.</title>
        <authorList>
            <person name="Kono N."/>
            <person name="Arakawa K."/>
        </authorList>
    </citation>
    <scope>NUCLEOTIDE SEQUENCE [LARGE SCALE GENOMIC DNA]</scope>
</reference>
<keyword evidence="7 9" id="KW-0804">Transcription</keyword>
<dbReference type="InterPro" id="IPR044893">
    <property type="entry name" value="RNA_pol_Rpb1_clamp_domain"/>
</dbReference>
<dbReference type="SUPFAM" id="SSF64484">
    <property type="entry name" value="beta and beta-prime subunits of DNA dependent RNA-polymerase"/>
    <property type="match status" value="1"/>
</dbReference>
<comment type="function">
    <text evidence="9">DNA-dependent RNA polymerase catalyzes the transcription of DNA into RNA using the four ribonucleoside triphosphates as substrates.</text>
</comment>
<proteinExistence type="inferred from homology"/>
<comment type="catalytic activity">
    <reaction evidence="9">
        <text>RNA(n) + a ribonucleoside 5'-triphosphate = RNA(n+1) + diphosphate</text>
        <dbReference type="Rhea" id="RHEA:21248"/>
        <dbReference type="Rhea" id="RHEA-COMP:14527"/>
        <dbReference type="Rhea" id="RHEA-COMP:17342"/>
        <dbReference type="ChEBI" id="CHEBI:33019"/>
        <dbReference type="ChEBI" id="CHEBI:61557"/>
        <dbReference type="ChEBI" id="CHEBI:140395"/>
        <dbReference type="EC" id="2.7.7.6"/>
    </reaction>
</comment>
<evidence type="ECO:0000256" key="1">
    <source>
        <dbReference type="ARBA" id="ARBA00004123"/>
    </source>
</evidence>
<evidence type="ECO:0000256" key="5">
    <source>
        <dbReference type="ARBA" id="ARBA00022723"/>
    </source>
</evidence>
<keyword evidence="8" id="KW-0539">Nucleus</keyword>
<dbReference type="GO" id="GO:0003899">
    <property type="term" value="F:DNA-directed RNA polymerase activity"/>
    <property type="evidence" value="ECO:0007669"/>
    <property type="project" value="UniProtKB-EC"/>
</dbReference>
<dbReference type="GO" id="GO:0046872">
    <property type="term" value="F:metal ion binding"/>
    <property type="evidence" value="ECO:0007669"/>
    <property type="project" value="UniProtKB-KW"/>
</dbReference>
<dbReference type="GO" id="GO:0031981">
    <property type="term" value="C:nuclear lumen"/>
    <property type="evidence" value="ECO:0007669"/>
    <property type="project" value="UniProtKB-ARBA"/>
</dbReference>
<comment type="subcellular location">
    <subcellularLocation>
        <location evidence="1">Nucleus</location>
    </subcellularLocation>
</comment>
<dbReference type="EC" id="2.7.7.6" evidence="9"/>
<evidence type="ECO:0000313" key="11">
    <source>
        <dbReference type="EMBL" id="GIY94376.1"/>
    </source>
</evidence>
<evidence type="ECO:0000256" key="9">
    <source>
        <dbReference type="RuleBase" id="RU004279"/>
    </source>
</evidence>
<dbReference type="InterPro" id="IPR007080">
    <property type="entry name" value="RNA_pol_Rpb1_1"/>
</dbReference>
<keyword evidence="4 9" id="KW-0548">Nucleotidyltransferase</keyword>
<dbReference type="PANTHER" id="PTHR48446:SF1">
    <property type="entry name" value="DNA-DIRECTED RNA POLYMERASE SUBUNIT BETA' N-TERMINAL SECTION"/>
    <property type="match status" value="1"/>
</dbReference>
<accession>A0AAV4XHD4</accession>
<sequence>MVKEQFREPHLSEKIDKISFGLQSGLDIRKQAHLNCVNFNLYEGTNHEASPYGVLDPKMGTSRKNQKCATCGKQIQDCPGHFGYLNLELPVFHSGYFRAVINILQSICKNCARLLLNPDERKKYSEILRQPNISYLRKKQLRKQILEQCVKKSACQFCHETNGQVKKSWMLEDNNLDPLVVYNLFKRIVDSDIPFFLMNPSVGRPEDLIITKLPVPPLCIRPSVVSELKSGTNEDDMTTKLIGIIQINQEIQLRGGNAPLKYLMRIWENLQTHVALYINSDLSGVNMENQKVKPTGRGIVQRLKGKQGRFRGNLSGKRVEFTGRTVISPDPNLPIDQVGIPVHVAKILTYPEW</sequence>
<evidence type="ECO:0000256" key="2">
    <source>
        <dbReference type="ARBA" id="ARBA00022478"/>
    </source>
</evidence>
<evidence type="ECO:0000313" key="12">
    <source>
        <dbReference type="Proteomes" id="UP001054945"/>
    </source>
</evidence>
<comment type="similarity">
    <text evidence="9">Belongs to the RNA polymerase beta' chain family.</text>
</comment>
<dbReference type="GO" id="GO:0003677">
    <property type="term" value="F:DNA binding"/>
    <property type="evidence" value="ECO:0007669"/>
    <property type="project" value="InterPro"/>
</dbReference>
<keyword evidence="5" id="KW-0479">Metal-binding</keyword>
<evidence type="ECO:0000259" key="10">
    <source>
        <dbReference type="SMART" id="SM00663"/>
    </source>
</evidence>
<evidence type="ECO:0000256" key="8">
    <source>
        <dbReference type="ARBA" id="ARBA00023242"/>
    </source>
</evidence>
<dbReference type="GO" id="GO:0000428">
    <property type="term" value="C:DNA-directed RNA polymerase complex"/>
    <property type="evidence" value="ECO:0007669"/>
    <property type="project" value="UniProtKB-KW"/>
</dbReference>
<feature type="domain" description="RNA polymerase N-terminal" evidence="10">
    <location>
        <begin position="206"/>
        <end position="353"/>
    </location>
</feature>
<dbReference type="EMBL" id="BPLR01017778">
    <property type="protein sequence ID" value="GIY94376.1"/>
    <property type="molecule type" value="Genomic_DNA"/>
</dbReference>
<evidence type="ECO:0000256" key="4">
    <source>
        <dbReference type="ARBA" id="ARBA00022695"/>
    </source>
</evidence>
<protein>
    <recommendedName>
        <fullName evidence="9">DNA-directed RNA polymerase subunit</fullName>
        <ecNumber evidence="9">2.7.7.6</ecNumber>
    </recommendedName>
</protein>
<evidence type="ECO:0000256" key="7">
    <source>
        <dbReference type="ARBA" id="ARBA00023163"/>
    </source>
</evidence>
<dbReference type="Proteomes" id="UP001054945">
    <property type="component" value="Unassembled WGS sequence"/>
</dbReference>
<dbReference type="Gene3D" id="2.40.40.20">
    <property type="match status" value="1"/>
</dbReference>
<dbReference type="Gene3D" id="4.10.860.120">
    <property type="entry name" value="RNA polymerase II, clamp domain"/>
    <property type="match status" value="1"/>
</dbReference>
<dbReference type="SMART" id="SM00663">
    <property type="entry name" value="RPOLA_N"/>
    <property type="match status" value="1"/>
</dbReference>
<keyword evidence="2 9" id="KW-0240">DNA-directed RNA polymerase</keyword>
<dbReference type="FunFam" id="4.10.860.120:FF:000004">
    <property type="entry name" value="DNA-directed RNA polymerase subunit"/>
    <property type="match status" value="1"/>
</dbReference>
<dbReference type="InterPro" id="IPR015700">
    <property type="entry name" value="RPC1"/>
</dbReference>
<keyword evidence="12" id="KW-1185">Reference proteome</keyword>
<dbReference type="AlphaFoldDB" id="A0AAV4XHD4"/>
<keyword evidence="3 9" id="KW-0808">Transferase</keyword>